<gene>
    <name evidence="1" type="ORF">TorRG33x02_000050</name>
</gene>
<name>A0A2P5G106_TREOI</name>
<dbReference type="InParanoid" id="A0A2P5G106"/>
<comment type="caution">
    <text evidence="1">The sequence shown here is derived from an EMBL/GenBank/DDBJ whole genome shotgun (WGS) entry which is preliminary data.</text>
</comment>
<dbReference type="EMBL" id="JXTC01000001">
    <property type="protein sequence ID" value="POO03701.1"/>
    <property type="molecule type" value="Genomic_DNA"/>
</dbReference>
<proteinExistence type="predicted"/>
<reference evidence="2" key="1">
    <citation type="submission" date="2016-06" db="EMBL/GenBank/DDBJ databases">
        <title>Parallel loss of symbiosis genes in relatives of nitrogen-fixing non-legume Parasponia.</title>
        <authorList>
            <person name="Van Velzen R."/>
            <person name="Holmer R."/>
            <person name="Bu F."/>
            <person name="Rutten L."/>
            <person name="Van Zeijl A."/>
            <person name="Liu W."/>
            <person name="Santuari L."/>
            <person name="Cao Q."/>
            <person name="Sharma T."/>
            <person name="Shen D."/>
            <person name="Roswanjaya Y."/>
            <person name="Wardhani T."/>
            <person name="Kalhor M.S."/>
            <person name="Jansen J."/>
            <person name="Van den Hoogen J."/>
            <person name="Gungor B."/>
            <person name="Hartog M."/>
            <person name="Hontelez J."/>
            <person name="Verver J."/>
            <person name="Yang W.-C."/>
            <person name="Schijlen E."/>
            <person name="Repin R."/>
            <person name="Schilthuizen M."/>
            <person name="Schranz E."/>
            <person name="Heidstra R."/>
            <person name="Miyata K."/>
            <person name="Fedorova E."/>
            <person name="Kohlen W."/>
            <person name="Bisseling T."/>
            <person name="Smit S."/>
            <person name="Geurts R."/>
        </authorList>
    </citation>
    <scope>NUCLEOTIDE SEQUENCE [LARGE SCALE GENOMIC DNA]</scope>
    <source>
        <strain evidence="2">cv. RG33-2</strain>
    </source>
</reference>
<dbReference type="OrthoDB" id="1519757at2759"/>
<evidence type="ECO:0000313" key="2">
    <source>
        <dbReference type="Proteomes" id="UP000237000"/>
    </source>
</evidence>
<accession>A0A2P5G106</accession>
<keyword evidence="2" id="KW-1185">Reference proteome</keyword>
<dbReference type="Proteomes" id="UP000237000">
    <property type="component" value="Unassembled WGS sequence"/>
</dbReference>
<evidence type="ECO:0000313" key="1">
    <source>
        <dbReference type="EMBL" id="POO03701.1"/>
    </source>
</evidence>
<sequence>MKEFDHLLSRYWANDPHVRKAFHTRKRIGGHGSFKVKLQGQYYFLAGGHTAPEYKPKECLAMFERVQTLEEEGVNFGYLFVFLRLVWHAELD</sequence>
<dbReference type="AlphaFoldDB" id="A0A2P5G106"/>
<organism evidence="1 2">
    <name type="scientific">Trema orientale</name>
    <name type="common">Charcoal tree</name>
    <name type="synonym">Celtis orientalis</name>
    <dbReference type="NCBI Taxonomy" id="63057"/>
    <lineage>
        <taxon>Eukaryota</taxon>
        <taxon>Viridiplantae</taxon>
        <taxon>Streptophyta</taxon>
        <taxon>Embryophyta</taxon>
        <taxon>Tracheophyta</taxon>
        <taxon>Spermatophyta</taxon>
        <taxon>Magnoliopsida</taxon>
        <taxon>eudicotyledons</taxon>
        <taxon>Gunneridae</taxon>
        <taxon>Pentapetalae</taxon>
        <taxon>rosids</taxon>
        <taxon>fabids</taxon>
        <taxon>Rosales</taxon>
        <taxon>Cannabaceae</taxon>
        <taxon>Trema</taxon>
    </lineage>
</organism>
<protein>
    <submittedName>
        <fullName evidence="1">Uncharacterized protein</fullName>
    </submittedName>
</protein>